<dbReference type="AlphaFoldDB" id="A0A1G6ZIF8"/>
<evidence type="ECO:0000313" key="1">
    <source>
        <dbReference type="EMBL" id="SDE02449.1"/>
    </source>
</evidence>
<sequence length="62" mass="6115">MEVPRGQSGGSAVEQAAFGELGEAPGEFGAHAQWPGRLAGVDGGLLVAGFGTTWRIGAACSA</sequence>
<keyword evidence="2" id="KW-1185">Reference proteome</keyword>
<gene>
    <name evidence="1" type="ORF">SAMN05216174_1351</name>
</gene>
<name>A0A1G6ZIF8_9PSEU</name>
<organism evidence="1 2">
    <name type="scientific">Actinokineospora iranica</name>
    <dbReference type="NCBI Taxonomy" id="1271860"/>
    <lineage>
        <taxon>Bacteria</taxon>
        <taxon>Bacillati</taxon>
        <taxon>Actinomycetota</taxon>
        <taxon>Actinomycetes</taxon>
        <taxon>Pseudonocardiales</taxon>
        <taxon>Pseudonocardiaceae</taxon>
        <taxon>Actinokineospora</taxon>
    </lineage>
</organism>
<protein>
    <submittedName>
        <fullName evidence="1">Uncharacterized protein</fullName>
    </submittedName>
</protein>
<accession>A0A1G6ZIF8</accession>
<reference evidence="2" key="1">
    <citation type="submission" date="2016-10" db="EMBL/GenBank/DDBJ databases">
        <authorList>
            <person name="Varghese N."/>
            <person name="Submissions S."/>
        </authorList>
    </citation>
    <scope>NUCLEOTIDE SEQUENCE [LARGE SCALE GENOMIC DNA]</scope>
    <source>
        <strain evidence="2">IBRC-M 10403</strain>
    </source>
</reference>
<evidence type="ECO:0000313" key="2">
    <source>
        <dbReference type="Proteomes" id="UP000199501"/>
    </source>
</evidence>
<dbReference type="EMBL" id="FMZZ01000035">
    <property type="protein sequence ID" value="SDE02449.1"/>
    <property type="molecule type" value="Genomic_DNA"/>
</dbReference>
<proteinExistence type="predicted"/>
<dbReference type="RefSeq" id="WP_091458012.1">
    <property type="nucleotide sequence ID" value="NZ_FMZZ01000035.1"/>
</dbReference>
<dbReference type="Proteomes" id="UP000199501">
    <property type="component" value="Unassembled WGS sequence"/>
</dbReference>